<protein>
    <submittedName>
        <fullName evidence="7">FtsW/RodA/SpoVE family cell cycle protein</fullName>
    </submittedName>
</protein>
<feature type="transmembrane region" description="Helical" evidence="6">
    <location>
        <begin position="21"/>
        <end position="38"/>
    </location>
</feature>
<gene>
    <name evidence="7" type="ORF">EFW17_16515</name>
</gene>
<keyword evidence="8" id="KW-1185">Reference proteome</keyword>
<feature type="transmembrane region" description="Helical" evidence="6">
    <location>
        <begin position="78"/>
        <end position="97"/>
    </location>
</feature>
<evidence type="ECO:0000313" key="8">
    <source>
        <dbReference type="Proteomes" id="UP000269198"/>
    </source>
</evidence>
<dbReference type="EMBL" id="RJMB01000017">
    <property type="protein sequence ID" value="RNL83333.1"/>
    <property type="molecule type" value="Genomic_DNA"/>
</dbReference>
<evidence type="ECO:0000256" key="4">
    <source>
        <dbReference type="ARBA" id="ARBA00022989"/>
    </source>
</evidence>
<dbReference type="PANTHER" id="PTHR30474:SF3">
    <property type="entry name" value="PEPTIDOGLYCAN GLYCOSYLTRANSFERASE RODA"/>
    <property type="match status" value="1"/>
</dbReference>
<dbReference type="GO" id="GO:0032153">
    <property type="term" value="C:cell division site"/>
    <property type="evidence" value="ECO:0007669"/>
    <property type="project" value="TreeGrafter"/>
</dbReference>
<dbReference type="GO" id="GO:0015648">
    <property type="term" value="F:lipid-linked peptidoglycan transporter activity"/>
    <property type="evidence" value="ECO:0007669"/>
    <property type="project" value="TreeGrafter"/>
</dbReference>
<evidence type="ECO:0000256" key="6">
    <source>
        <dbReference type="SAM" id="Phobius"/>
    </source>
</evidence>
<evidence type="ECO:0000256" key="2">
    <source>
        <dbReference type="ARBA" id="ARBA00022692"/>
    </source>
</evidence>
<dbReference type="RefSeq" id="WP_123202301.1">
    <property type="nucleotide sequence ID" value="NZ_RJMB01000017.1"/>
</dbReference>
<feature type="transmembrane region" description="Helical" evidence="6">
    <location>
        <begin position="355"/>
        <end position="372"/>
    </location>
</feature>
<dbReference type="GO" id="GO:0051301">
    <property type="term" value="P:cell division"/>
    <property type="evidence" value="ECO:0007669"/>
    <property type="project" value="InterPro"/>
</dbReference>
<sequence>MNAPNTGSATLPPVKRRNAEFVMLLLALAIALGSFAASGLALNESIPPGLFGYGLTFGGLALATHVTLRFIAPYADPLILPCAIFLNGLGLSMVWRLNQGDEGDHAGVGTQLIWAAIGMVLCLAILFFIKEPRVLQRYPYITLLVAVVLLASPMTPVLGQEILGARRWIALGPFQLQPSEFAKIALVIFLSGYLVMKRDVLSLASKDLKVGRFKVLDLPRMRDMAPMVVAWCLAILILVVTKDLGTSLLMFGTFLAMIYVATQRSSWVIIGLTMFMAGATVAWAIFTHVQQRVTIWLNPFDDEIYNSVGGSYQLVQGLFALAEGGVLGTGLGQGQPDTIFAADSDFIMVSFGEELGLTGIMAIVVVIFLLCERGLRVAMASREMFVKMMAAGISFVIAFQVFITMGGVTRVIPLTGMTTPFLSAGGSSLMASWIMLGLLLRMSDNARRPAPQAIQDEGTTQVISR</sequence>
<keyword evidence="4 6" id="KW-1133">Transmembrane helix</keyword>
<evidence type="ECO:0000256" key="5">
    <source>
        <dbReference type="ARBA" id="ARBA00023136"/>
    </source>
</evidence>
<dbReference type="PANTHER" id="PTHR30474">
    <property type="entry name" value="CELL CYCLE PROTEIN"/>
    <property type="match status" value="1"/>
</dbReference>
<feature type="transmembrane region" description="Helical" evidence="6">
    <location>
        <begin position="179"/>
        <end position="196"/>
    </location>
</feature>
<feature type="transmembrane region" description="Helical" evidence="6">
    <location>
        <begin position="384"/>
        <end position="408"/>
    </location>
</feature>
<keyword evidence="2 6" id="KW-0812">Transmembrane</keyword>
<evidence type="ECO:0000256" key="3">
    <source>
        <dbReference type="ARBA" id="ARBA00022960"/>
    </source>
</evidence>
<organism evidence="7 8">
    <name type="scientific">Halostreptopolyspora alba</name>
    <dbReference type="NCBI Taxonomy" id="2487137"/>
    <lineage>
        <taxon>Bacteria</taxon>
        <taxon>Bacillati</taxon>
        <taxon>Actinomycetota</taxon>
        <taxon>Actinomycetes</taxon>
        <taxon>Streptosporangiales</taxon>
        <taxon>Nocardiopsidaceae</taxon>
        <taxon>Halostreptopolyspora</taxon>
    </lineage>
</organism>
<reference evidence="7 8" key="1">
    <citation type="submission" date="2018-11" db="EMBL/GenBank/DDBJ databases">
        <title>The genome draft of YIM 96095.</title>
        <authorList>
            <person name="Tang S.-K."/>
            <person name="Chunyu W.-X."/>
            <person name="Feng Y.-Z."/>
        </authorList>
    </citation>
    <scope>NUCLEOTIDE SEQUENCE [LARGE SCALE GENOMIC DNA]</scope>
    <source>
        <strain evidence="7 8">YIM 96095</strain>
    </source>
</reference>
<dbReference type="OrthoDB" id="9812661at2"/>
<evidence type="ECO:0000313" key="7">
    <source>
        <dbReference type="EMBL" id="RNL83333.1"/>
    </source>
</evidence>
<name>A0A3N0E6A3_9ACTN</name>
<accession>A0A3N0E6A3</accession>
<dbReference type="GO" id="GO:0005886">
    <property type="term" value="C:plasma membrane"/>
    <property type="evidence" value="ECO:0007669"/>
    <property type="project" value="TreeGrafter"/>
</dbReference>
<feature type="transmembrane region" description="Helical" evidence="6">
    <location>
        <begin position="50"/>
        <end position="71"/>
    </location>
</feature>
<dbReference type="AlphaFoldDB" id="A0A3N0E6A3"/>
<proteinExistence type="predicted"/>
<evidence type="ECO:0000256" key="1">
    <source>
        <dbReference type="ARBA" id="ARBA00004141"/>
    </source>
</evidence>
<dbReference type="GO" id="GO:0008360">
    <property type="term" value="P:regulation of cell shape"/>
    <property type="evidence" value="ECO:0007669"/>
    <property type="project" value="UniProtKB-KW"/>
</dbReference>
<feature type="transmembrane region" description="Helical" evidence="6">
    <location>
        <begin position="141"/>
        <end position="159"/>
    </location>
</feature>
<feature type="transmembrane region" description="Helical" evidence="6">
    <location>
        <begin position="109"/>
        <end position="129"/>
    </location>
</feature>
<comment type="subcellular location">
    <subcellularLocation>
        <location evidence="1">Membrane</location>
        <topology evidence="1">Multi-pass membrane protein</topology>
    </subcellularLocation>
</comment>
<comment type="caution">
    <text evidence="7">The sequence shown here is derived from an EMBL/GenBank/DDBJ whole genome shotgun (WGS) entry which is preliminary data.</text>
</comment>
<feature type="transmembrane region" description="Helical" evidence="6">
    <location>
        <begin position="267"/>
        <end position="286"/>
    </location>
</feature>
<dbReference type="Proteomes" id="UP000269198">
    <property type="component" value="Unassembled WGS sequence"/>
</dbReference>
<dbReference type="Pfam" id="PF01098">
    <property type="entry name" value="FTSW_RODA_SPOVE"/>
    <property type="match status" value="1"/>
</dbReference>
<feature type="transmembrane region" description="Helical" evidence="6">
    <location>
        <begin position="420"/>
        <end position="440"/>
    </location>
</feature>
<dbReference type="InterPro" id="IPR001182">
    <property type="entry name" value="FtsW/RodA"/>
</dbReference>
<keyword evidence="3" id="KW-0133">Cell shape</keyword>
<keyword evidence="5 6" id="KW-0472">Membrane</keyword>